<keyword evidence="2" id="KW-0812">Transmembrane</keyword>
<evidence type="ECO:0000313" key="3">
    <source>
        <dbReference type="EMBL" id="KAJ7326265.1"/>
    </source>
</evidence>
<proteinExistence type="predicted"/>
<sequence length="236" mass="26365">MKEQLISQILSLLSLVLIPFISSASSTLQYIAVVLTSTISLAAYLAYYNTPTRQVGMLDAAAKEVNALFKVATGECVADPRFVYEAGLRLSEMNYTVSTLRLRTIGMKYMSWKGYAHHLRAIVSPIKECRRELEELHSSVLLALECARQQRYREDIDRRTATLDSAFSGGMDDRKDRIQPAAPLPDQPPDKRPAVFEVCSGKPPTASIDEYPQCMSFRTGSVPYGWDLDQSMDLSV</sequence>
<keyword evidence="2" id="KW-1133">Transmembrane helix</keyword>
<dbReference type="EMBL" id="JARIHO010000042">
    <property type="protein sequence ID" value="KAJ7326265.1"/>
    <property type="molecule type" value="Genomic_DNA"/>
</dbReference>
<feature type="transmembrane region" description="Helical" evidence="2">
    <location>
        <begin position="5"/>
        <end position="22"/>
    </location>
</feature>
<reference evidence="3" key="1">
    <citation type="submission" date="2023-03" db="EMBL/GenBank/DDBJ databases">
        <title>Massive genome expansion in bonnet fungi (Mycena s.s.) driven by repeated elements and novel gene families across ecological guilds.</title>
        <authorList>
            <consortium name="Lawrence Berkeley National Laboratory"/>
            <person name="Harder C.B."/>
            <person name="Miyauchi S."/>
            <person name="Viragh M."/>
            <person name="Kuo A."/>
            <person name="Thoen E."/>
            <person name="Andreopoulos B."/>
            <person name="Lu D."/>
            <person name="Skrede I."/>
            <person name="Drula E."/>
            <person name="Henrissat B."/>
            <person name="Morin E."/>
            <person name="Kohler A."/>
            <person name="Barry K."/>
            <person name="LaButti K."/>
            <person name="Morin E."/>
            <person name="Salamov A."/>
            <person name="Lipzen A."/>
            <person name="Mereny Z."/>
            <person name="Hegedus B."/>
            <person name="Baldrian P."/>
            <person name="Stursova M."/>
            <person name="Weitz H."/>
            <person name="Taylor A."/>
            <person name="Grigoriev I.V."/>
            <person name="Nagy L.G."/>
            <person name="Martin F."/>
            <person name="Kauserud H."/>
        </authorList>
    </citation>
    <scope>NUCLEOTIDE SEQUENCE</scope>
    <source>
        <strain evidence="3">CBHHK002</strain>
    </source>
</reference>
<gene>
    <name evidence="3" type="ORF">DFH08DRAFT_1027123</name>
</gene>
<evidence type="ECO:0000256" key="1">
    <source>
        <dbReference type="SAM" id="MobiDB-lite"/>
    </source>
</evidence>
<dbReference type="AlphaFoldDB" id="A0AAD6ZJZ7"/>
<dbReference type="Proteomes" id="UP001218218">
    <property type="component" value="Unassembled WGS sequence"/>
</dbReference>
<accession>A0AAD6ZJZ7</accession>
<organism evidence="3 4">
    <name type="scientific">Mycena albidolilacea</name>
    <dbReference type="NCBI Taxonomy" id="1033008"/>
    <lineage>
        <taxon>Eukaryota</taxon>
        <taxon>Fungi</taxon>
        <taxon>Dikarya</taxon>
        <taxon>Basidiomycota</taxon>
        <taxon>Agaricomycotina</taxon>
        <taxon>Agaricomycetes</taxon>
        <taxon>Agaricomycetidae</taxon>
        <taxon>Agaricales</taxon>
        <taxon>Marasmiineae</taxon>
        <taxon>Mycenaceae</taxon>
        <taxon>Mycena</taxon>
    </lineage>
</organism>
<protein>
    <submittedName>
        <fullName evidence="3">Uncharacterized protein</fullName>
    </submittedName>
</protein>
<evidence type="ECO:0000313" key="4">
    <source>
        <dbReference type="Proteomes" id="UP001218218"/>
    </source>
</evidence>
<keyword evidence="4" id="KW-1185">Reference proteome</keyword>
<name>A0AAD6ZJZ7_9AGAR</name>
<feature type="region of interest" description="Disordered" evidence="1">
    <location>
        <begin position="164"/>
        <end position="193"/>
    </location>
</feature>
<feature type="transmembrane region" description="Helical" evidence="2">
    <location>
        <begin position="28"/>
        <end position="47"/>
    </location>
</feature>
<evidence type="ECO:0000256" key="2">
    <source>
        <dbReference type="SAM" id="Phobius"/>
    </source>
</evidence>
<comment type="caution">
    <text evidence="3">The sequence shown here is derived from an EMBL/GenBank/DDBJ whole genome shotgun (WGS) entry which is preliminary data.</text>
</comment>
<keyword evidence="2" id="KW-0472">Membrane</keyword>